<accession>A0AAD2JLH3</accession>
<evidence type="ECO:0000256" key="6">
    <source>
        <dbReference type="ARBA" id="ARBA00023004"/>
    </source>
</evidence>
<feature type="binding site" evidence="8">
    <location>
        <position position="50"/>
    </location>
    <ligand>
        <name>[4Fe-4S] cluster</name>
        <dbReference type="ChEBI" id="CHEBI:49883"/>
        <label>1</label>
    </ligand>
</feature>
<dbReference type="PANTHER" id="PTHR23264">
    <property type="entry name" value="NUCLEOTIDE-BINDING PROTEIN NBP35 YEAST -RELATED"/>
    <property type="match status" value="1"/>
</dbReference>
<reference evidence="10" key="1">
    <citation type="submission" date="2023-08" db="EMBL/GenBank/DDBJ databases">
        <authorList>
            <person name="Audoor S."/>
            <person name="Bilcke G."/>
        </authorList>
    </citation>
    <scope>NUCLEOTIDE SEQUENCE</scope>
</reference>
<comment type="caution">
    <text evidence="8">Lacks conserved residue(s) required for the propagation of feature annotation.</text>
</comment>
<dbReference type="GO" id="GO:0005829">
    <property type="term" value="C:cytosol"/>
    <property type="evidence" value="ECO:0007669"/>
    <property type="project" value="TreeGrafter"/>
</dbReference>
<dbReference type="GO" id="GO:0051539">
    <property type="term" value="F:4 iron, 4 sulfur cluster binding"/>
    <property type="evidence" value="ECO:0007669"/>
    <property type="project" value="UniProtKB-UniRule"/>
</dbReference>
<keyword evidence="4 8" id="KW-0547">Nucleotide-binding</keyword>
<evidence type="ECO:0000256" key="9">
    <source>
        <dbReference type="SAM" id="MobiDB-lite"/>
    </source>
</evidence>
<evidence type="ECO:0000313" key="11">
    <source>
        <dbReference type="Proteomes" id="UP001295423"/>
    </source>
</evidence>
<dbReference type="HAMAP" id="MF_03038">
    <property type="entry name" value="NUBP1"/>
    <property type="match status" value="1"/>
</dbReference>
<protein>
    <recommendedName>
        <fullName evidence="8">Cytosolic Fe-S cluster assembly factor NUBP1 homolog</fullName>
    </recommendedName>
</protein>
<evidence type="ECO:0000256" key="5">
    <source>
        <dbReference type="ARBA" id="ARBA00022840"/>
    </source>
</evidence>
<evidence type="ECO:0000256" key="1">
    <source>
        <dbReference type="ARBA" id="ARBA00022485"/>
    </source>
</evidence>
<comment type="caution">
    <text evidence="10">The sequence shown here is derived from an EMBL/GenBank/DDBJ whole genome shotgun (WGS) entry which is preliminary data.</text>
</comment>
<keyword evidence="2 8" id="KW-0963">Cytoplasm</keyword>
<keyword evidence="1 8" id="KW-0004">4Fe-4S</keyword>
<proteinExistence type="inferred from homology"/>
<evidence type="ECO:0000313" key="10">
    <source>
        <dbReference type="EMBL" id="CAJ1960644.1"/>
    </source>
</evidence>
<evidence type="ECO:0000256" key="2">
    <source>
        <dbReference type="ARBA" id="ARBA00022490"/>
    </source>
</evidence>
<dbReference type="InterPro" id="IPR028601">
    <property type="entry name" value="NUBP1/Nbp35"/>
</dbReference>
<comment type="subcellular location">
    <subcellularLocation>
        <location evidence="8">Cytoplasm</location>
    </subcellularLocation>
</comment>
<keyword evidence="3 8" id="KW-0479">Metal-binding</keyword>
<dbReference type="AlphaFoldDB" id="A0AAD2JLH3"/>
<comment type="function">
    <text evidence="8">Component of the cytosolic iron-sulfur (Fe/S) protein assembly (CIA) machinery. Required for maturation of extramitochondrial Fe-S proteins. The NUBP1-NUBP2 heterotetramer forms a Fe-S scaffold complex, mediating the de novo assembly of an Fe-S cluster and its transfer to target apoproteins.</text>
</comment>
<organism evidence="10 11">
    <name type="scientific">Cylindrotheca closterium</name>
    <dbReference type="NCBI Taxonomy" id="2856"/>
    <lineage>
        <taxon>Eukaryota</taxon>
        <taxon>Sar</taxon>
        <taxon>Stramenopiles</taxon>
        <taxon>Ochrophyta</taxon>
        <taxon>Bacillariophyta</taxon>
        <taxon>Bacillariophyceae</taxon>
        <taxon>Bacillariophycidae</taxon>
        <taxon>Bacillariales</taxon>
        <taxon>Bacillariaceae</taxon>
        <taxon>Cylindrotheca</taxon>
    </lineage>
</organism>
<sequence>MSGGTSTTEVEPTTTPADAPQDANVGCVGPTSETAGKSSACAGCPNQSACSSGKFNSPEAQAAAQKQTQALQQSLDNVSHVILVLSGKGGVGKSTLSAQLTHTLAAQGYAVGLLDVDLCGPSAPRMVLGDAYKTAQVTKSASGAWIPVYSAEHPNMACMSISFLLQEHDSAVVWRGPRKNGLIQQFLTEVDWTGETDGLDYLIVDTPPGTSDEHISTVQYLQQATAVSGAVIVTTPEEVAMADVRKEINFCHKTKIPILGLVENMGELQLPLEKLQFFQTAGSSSDSAENTNVTEQLMQVLQQHCPELLTKTNVKIDLFPPSHGGPKEMAKNFNIPYWGVLPMDPQLLEACENGKTFVEMCPDSTAAKALNGFCQTITKELTVEEV</sequence>
<keyword evidence="5 8" id="KW-0067">ATP-binding</keyword>
<evidence type="ECO:0000256" key="4">
    <source>
        <dbReference type="ARBA" id="ARBA00022741"/>
    </source>
</evidence>
<evidence type="ECO:0000256" key="8">
    <source>
        <dbReference type="HAMAP-Rule" id="MF_03038"/>
    </source>
</evidence>
<dbReference type="HAMAP" id="MF_02040">
    <property type="entry name" value="Mrp_NBP35"/>
    <property type="match status" value="1"/>
</dbReference>
<dbReference type="Gene3D" id="3.40.50.300">
    <property type="entry name" value="P-loop containing nucleotide triphosphate hydrolases"/>
    <property type="match status" value="1"/>
</dbReference>
<comment type="similarity">
    <text evidence="8">Belongs to the Mrp/NBP35 ATP-binding proteins family. NUBP1/NBP35 subfamily.</text>
</comment>
<dbReference type="Proteomes" id="UP001295423">
    <property type="component" value="Unassembled WGS sequence"/>
</dbReference>
<keyword evidence="6 8" id="KW-0408">Iron</keyword>
<name>A0AAD2JLH3_9STRA</name>
<dbReference type="PANTHER" id="PTHR23264:SF19">
    <property type="entry name" value="CYTOSOLIC FE-S CLUSTER ASSEMBLY FACTOR NUBP2"/>
    <property type="match status" value="1"/>
</dbReference>
<dbReference type="SUPFAM" id="SSF52540">
    <property type="entry name" value="P-loop containing nucleoside triphosphate hydrolases"/>
    <property type="match status" value="1"/>
</dbReference>
<feature type="region of interest" description="Disordered" evidence="9">
    <location>
        <begin position="1"/>
        <end position="38"/>
    </location>
</feature>
<evidence type="ECO:0000256" key="7">
    <source>
        <dbReference type="ARBA" id="ARBA00023014"/>
    </source>
</evidence>
<dbReference type="CDD" id="cd02037">
    <property type="entry name" value="Mrp_NBP35"/>
    <property type="match status" value="1"/>
</dbReference>
<feature type="binding site" evidence="8">
    <location>
        <begin position="87"/>
        <end position="94"/>
    </location>
    <ligand>
        <name>ATP</name>
        <dbReference type="ChEBI" id="CHEBI:30616"/>
    </ligand>
</feature>
<comment type="subunit">
    <text evidence="8">Heterotetramer of 2 NUBP1 and 2 NUBP2 chains.</text>
</comment>
<dbReference type="InterPro" id="IPR019591">
    <property type="entry name" value="Mrp/NBP35_ATP-bd"/>
</dbReference>
<dbReference type="Pfam" id="PF10609">
    <property type="entry name" value="ParA"/>
    <property type="match status" value="2"/>
</dbReference>
<dbReference type="GO" id="GO:0005524">
    <property type="term" value="F:ATP binding"/>
    <property type="evidence" value="ECO:0007669"/>
    <property type="project" value="UniProtKB-KW"/>
</dbReference>
<gene>
    <name evidence="10" type="ORF">CYCCA115_LOCUS18822</name>
</gene>
<dbReference type="InterPro" id="IPR027417">
    <property type="entry name" value="P-loop_NTPase"/>
</dbReference>
<keyword evidence="11" id="KW-1185">Reference proteome</keyword>
<feature type="binding site" evidence="8">
    <location>
        <position position="44"/>
    </location>
    <ligand>
        <name>[4Fe-4S] cluster</name>
        <dbReference type="ChEBI" id="CHEBI:49883"/>
        <label>1</label>
    </ligand>
</feature>
<dbReference type="GO" id="GO:0016226">
    <property type="term" value="P:iron-sulfur cluster assembly"/>
    <property type="evidence" value="ECO:0007669"/>
    <property type="project" value="UniProtKB-UniRule"/>
</dbReference>
<dbReference type="GO" id="GO:0140663">
    <property type="term" value="F:ATP-dependent FeS chaperone activity"/>
    <property type="evidence" value="ECO:0007669"/>
    <property type="project" value="InterPro"/>
</dbReference>
<evidence type="ECO:0000256" key="3">
    <source>
        <dbReference type="ARBA" id="ARBA00022723"/>
    </source>
</evidence>
<feature type="compositionally biased region" description="Low complexity" evidence="9">
    <location>
        <begin position="1"/>
        <end position="16"/>
    </location>
</feature>
<dbReference type="GO" id="GO:0046872">
    <property type="term" value="F:metal ion binding"/>
    <property type="evidence" value="ECO:0007669"/>
    <property type="project" value="UniProtKB-KW"/>
</dbReference>
<comment type="cofactor">
    <cofactor evidence="8">
        <name>[4Fe-4S] cluster</name>
        <dbReference type="ChEBI" id="CHEBI:49883"/>
    </cofactor>
    <text evidence="8">Binds 4 [4Fe-4S] clusters per heterotetramer. Contains two stable clusters in the N-termini of NUBP1 and two labile, bridging clusters between subunits of the NUBP1-NUBP2 heterotetramer.</text>
</comment>
<dbReference type="InterPro" id="IPR033756">
    <property type="entry name" value="YlxH/NBP35"/>
</dbReference>
<feature type="binding site" evidence="8">
    <location>
        <position position="41"/>
    </location>
    <ligand>
        <name>[4Fe-4S] cluster</name>
        <dbReference type="ChEBI" id="CHEBI:49883"/>
        <label>1</label>
    </ligand>
</feature>
<keyword evidence="7 8" id="KW-0411">Iron-sulfur</keyword>
<dbReference type="EMBL" id="CAKOGP040002069">
    <property type="protein sequence ID" value="CAJ1960644.1"/>
    <property type="molecule type" value="Genomic_DNA"/>
</dbReference>
<feature type="binding site" evidence="8">
    <location>
        <position position="27"/>
    </location>
    <ligand>
        <name>[4Fe-4S] cluster</name>
        <dbReference type="ChEBI" id="CHEBI:49883"/>
        <label>1</label>
    </ligand>
</feature>